<evidence type="ECO:0000313" key="1">
    <source>
        <dbReference type="EMBL" id="QJW92524.1"/>
    </source>
</evidence>
<protein>
    <submittedName>
        <fullName evidence="1">Uncharacterized protein</fullName>
    </submittedName>
</protein>
<reference evidence="2" key="1">
    <citation type="submission" date="2020-05" db="EMBL/GenBank/DDBJ databases">
        <title>Frigoriglobus tundricola gen. nov., sp. nov., a psychrotolerant cellulolytic planctomycete of the family Gemmataceae with two divergent copies of 16S rRNA gene.</title>
        <authorList>
            <person name="Kulichevskaya I.S."/>
            <person name="Ivanova A.A."/>
            <person name="Naumoff D.G."/>
            <person name="Beletsky A.V."/>
            <person name="Rijpstra W.I.C."/>
            <person name="Sinninghe Damste J.S."/>
            <person name="Mardanov A.V."/>
            <person name="Ravin N.V."/>
            <person name="Dedysh S.N."/>
        </authorList>
    </citation>
    <scope>NUCLEOTIDE SEQUENCE [LARGE SCALE GENOMIC DNA]</scope>
    <source>
        <strain evidence="2">PL17</strain>
    </source>
</reference>
<dbReference type="EMBL" id="CP053452">
    <property type="protein sequence ID" value="QJW92524.1"/>
    <property type="molecule type" value="Genomic_DNA"/>
</dbReference>
<organism evidence="1 2">
    <name type="scientific">Frigoriglobus tundricola</name>
    <dbReference type="NCBI Taxonomy" id="2774151"/>
    <lineage>
        <taxon>Bacteria</taxon>
        <taxon>Pseudomonadati</taxon>
        <taxon>Planctomycetota</taxon>
        <taxon>Planctomycetia</taxon>
        <taxon>Gemmatales</taxon>
        <taxon>Gemmataceae</taxon>
        <taxon>Frigoriglobus</taxon>
    </lineage>
</organism>
<dbReference type="KEGG" id="ftj:FTUN_0020"/>
<dbReference type="AlphaFoldDB" id="A0A6M5YFZ4"/>
<accession>A0A6M5YFZ4</accession>
<proteinExistence type="predicted"/>
<name>A0A6M5YFZ4_9BACT</name>
<gene>
    <name evidence="1" type="ORF">FTUN_0020</name>
</gene>
<keyword evidence="2" id="KW-1185">Reference proteome</keyword>
<sequence>MGGTSISRDGRGIFQFDCASHVDLNGTPEAGDRKTGRKT</sequence>
<evidence type="ECO:0000313" key="2">
    <source>
        <dbReference type="Proteomes" id="UP000503447"/>
    </source>
</evidence>
<dbReference type="Proteomes" id="UP000503447">
    <property type="component" value="Chromosome"/>
</dbReference>